<evidence type="ECO:0000256" key="2">
    <source>
        <dbReference type="ARBA" id="ARBA00022481"/>
    </source>
</evidence>
<dbReference type="Gene3D" id="3.30.1550.10">
    <property type="entry name" value="Ribosomal protein L11/L12, N-terminal domain"/>
    <property type="match status" value="1"/>
</dbReference>
<evidence type="ECO:0000256" key="3">
    <source>
        <dbReference type="ARBA" id="ARBA00022730"/>
    </source>
</evidence>
<evidence type="ECO:0000256" key="5">
    <source>
        <dbReference type="ARBA" id="ARBA00022980"/>
    </source>
</evidence>
<dbReference type="InterPro" id="IPR000911">
    <property type="entry name" value="Ribosomal_uL11"/>
</dbReference>
<sequence>MSLVRYVMLRVPSGSARPGPAIGQALGPLGINMAEFCKQFNERSEKMYSKETPLGVRLSALSDRSFTFDIRSPPTSYLIKQAAGVSKGSSLPGSESSVVGYITPEQIYEIARIKHTDNFRKQDPLEGVARSVVGTAFSCGIKVREDEDVA</sequence>
<name>A0A7S0BXR5_9STRA</name>
<evidence type="ECO:0000256" key="8">
    <source>
        <dbReference type="RuleBase" id="RU003978"/>
    </source>
</evidence>
<keyword evidence="5 8" id="KW-0689">Ribosomal protein</keyword>
<reference evidence="11" key="1">
    <citation type="submission" date="2021-01" db="EMBL/GenBank/DDBJ databases">
        <authorList>
            <person name="Corre E."/>
            <person name="Pelletier E."/>
            <person name="Niang G."/>
            <person name="Scheremetjew M."/>
            <person name="Finn R."/>
            <person name="Kale V."/>
            <person name="Holt S."/>
            <person name="Cochrane G."/>
            <person name="Meng A."/>
            <person name="Brown T."/>
            <person name="Cohen L."/>
        </authorList>
    </citation>
    <scope>NUCLEOTIDE SEQUENCE</scope>
    <source>
        <strain evidence="11">CCAP1064/1</strain>
    </source>
</reference>
<dbReference type="GO" id="GO:0006412">
    <property type="term" value="P:translation"/>
    <property type="evidence" value="ECO:0007669"/>
    <property type="project" value="InterPro"/>
</dbReference>
<feature type="domain" description="Large ribosomal subunit protein uL11 N-terminal" evidence="10">
    <location>
        <begin position="7"/>
        <end position="66"/>
    </location>
</feature>
<dbReference type="InterPro" id="IPR036796">
    <property type="entry name" value="Ribosomal_uL11_N_sf"/>
</dbReference>
<evidence type="ECO:0000256" key="4">
    <source>
        <dbReference type="ARBA" id="ARBA00022884"/>
    </source>
</evidence>
<dbReference type="CDD" id="cd00349">
    <property type="entry name" value="Ribosomal_L11"/>
    <property type="match status" value="1"/>
</dbReference>
<dbReference type="PANTHER" id="PTHR11661">
    <property type="entry name" value="60S RIBOSOMAL PROTEIN L12"/>
    <property type="match status" value="1"/>
</dbReference>
<keyword evidence="3" id="KW-0699">rRNA-binding</keyword>
<dbReference type="InterPro" id="IPR036769">
    <property type="entry name" value="Ribosomal_uL11_C_sf"/>
</dbReference>
<dbReference type="GO" id="GO:0070180">
    <property type="term" value="F:large ribosomal subunit rRNA binding"/>
    <property type="evidence" value="ECO:0007669"/>
    <property type="project" value="TreeGrafter"/>
</dbReference>
<evidence type="ECO:0000256" key="7">
    <source>
        <dbReference type="ARBA" id="ARBA00040104"/>
    </source>
</evidence>
<dbReference type="InterPro" id="IPR006519">
    <property type="entry name" value="Ribosomal_uL11_bac-typ"/>
</dbReference>
<organism evidence="11">
    <name type="scientific">Proboscia inermis</name>
    <dbReference type="NCBI Taxonomy" id="420281"/>
    <lineage>
        <taxon>Eukaryota</taxon>
        <taxon>Sar</taxon>
        <taxon>Stramenopiles</taxon>
        <taxon>Ochrophyta</taxon>
        <taxon>Bacillariophyta</taxon>
        <taxon>Coscinodiscophyceae</taxon>
        <taxon>Rhizosoleniophycidae</taxon>
        <taxon>Rhizosoleniales</taxon>
        <taxon>Rhizosoleniaceae</taxon>
        <taxon>Proboscia</taxon>
    </lineage>
</organism>
<dbReference type="FunFam" id="3.30.1550.10:FF:000006">
    <property type="entry name" value="50S ribosomal protein L11"/>
    <property type="match status" value="1"/>
</dbReference>
<evidence type="ECO:0000259" key="10">
    <source>
        <dbReference type="Pfam" id="PF03946"/>
    </source>
</evidence>
<dbReference type="EMBL" id="HBEL01005201">
    <property type="protein sequence ID" value="CAD8406371.1"/>
    <property type="molecule type" value="Transcribed_RNA"/>
</dbReference>
<dbReference type="AlphaFoldDB" id="A0A7S0BXR5"/>
<dbReference type="SUPFAM" id="SSF54747">
    <property type="entry name" value="Ribosomal L11/L12e N-terminal domain"/>
    <property type="match status" value="1"/>
</dbReference>
<evidence type="ECO:0000256" key="6">
    <source>
        <dbReference type="ARBA" id="ARBA00023274"/>
    </source>
</evidence>
<dbReference type="GO" id="GO:0003735">
    <property type="term" value="F:structural constituent of ribosome"/>
    <property type="evidence" value="ECO:0007669"/>
    <property type="project" value="InterPro"/>
</dbReference>
<dbReference type="Gene3D" id="1.10.10.250">
    <property type="entry name" value="Ribosomal protein L11, C-terminal domain"/>
    <property type="match status" value="1"/>
</dbReference>
<dbReference type="PANTHER" id="PTHR11661:SF1">
    <property type="entry name" value="LARGE RIBOSOMAL SUBUNIT PROTEIN UL11M"/>
    <property type="match status" value="1"/>
</dbReference>
<gene>
    <name evidence="11" type="ORF">PINE0816_LOCUS2487</name>
</gene>
<evidence type="ECO:0000313" key="11">
    <source>
        <dbReference type="EMBL" id="CAD8406371.1"/>
    </source>
</evidence>
<keyword evidence="2" id="KW-0488">Methylation</keyword>
<proteinExistence type="inferred from homology"/>
<dbReference type="GO" id="GO:0005762">
    <property type="term" value="C:mitochondrial large ribosomal subunit"/>
    <property type="evidence" value="ECO:0007669"/>
    <property type="project" value="TreeGrafter"/>
</dbReference>
<keyword evidence="4" id="KW-0694">RNA-binding</keyword>
<dbReference type="InterPro" id="IPR020784">
    <property type="entry name" value="Ribosomal_uL11_N"/>
</dbReference>
<feature type="domain" description="Large ribosomal subunit protein uL11 C-terminal" evidence="9">
    <location>
        <begin position="72"/>
        <end position="143"/>
    </location>
</feature>
<evidence type="ECO:0000259" key="9">
    <source>
        <dbReference type="Pfam" id="PF00298"/>
    </source>
</evidence>
<dbReference type="FunFam" id="1.10.10.250:FF:000003">
    <property type="entry name" value="Mitochondrial ribosomal protein L11"/>
    <property type="match status" value="1"/>
</dbReference>
<dbReference type="SUPFAM" id="SSF46906">
    <property type="entry name" value="Ribosomal protein L11, C-terminal domain"/>
    <property type="match status" value="1"/>
</dbReference>
<dbReference type="Pfam" id="PF00298">
    <property type="entry name" value="Ribosomal_L11"/>
    <property type="match status" value="1"/>
</dbReference>
<keyword evidence="6 8" id="KW-0687">Ribonucleoprotein</keyword>
<accession>A0A7S0BXR5</accession>
<dbReference type="SMART" id="SM00649">
    <property type="entry name" value="RL11"/>
    <property type="match status" value="1"/>
</dbReference>
<dbReference type="NCBIfam" id="TIGR01632">
    <property type="entry name" value="L11_bact"/>
    <property type="match status" value="1"/>
</dbReference>
<dbReference type="InterPro" id="IPR020783">
    <property type="entry name" value="Ribosomal_uL11_C"/>
</dbReference>
<protein>
    <recommendedName>
        <fullName evidence="7">Large ribosomal subunit protein uL11m</fullName>
    </recommendedName>
</protein>
<evidence type="ECO:0000256" key="1">
    <source>
        <dbReference type="ARBA" id="ARBA00010537"/>
    </source>
</evidence>
<dbReference type="HAMAP" id="MF_00736">
    <property type="entry name" value="Ribosomal_uL11"/>
    <property type="match status" value="1"/>
</dbReference>
<comment type="similarity">
    <text evidence="1 8">Belongs to the universal ribosomal protein uL11 family.</text>
</comment>
<dbReference type="Pfam" id="PF03946">
    <property type="entry name" value="Ribosomal_L11_N"/>
    <property type="match status" value="1"/>
</dbReference>